<dbReference type="InterPro" id="IPR044927">
    <property type="entry name" value="Endonuclea_NS_2"/>
</dbReference>
<evidence type="ECO:0000259" key="1">
    <source>
        <dbReference type="Pfam" id="PF13930"/>
    </source>
</evidence>
<feature type="domain" description="Type VII secretion system protein EssD-like" evidence="1">
    <location>
        <begin position="55"/>
        <end position="139"/>
    </location>
</feature>
<keyword evidence="2" id="KW-0378">Hydrolase</keyword>
<dbReference type="AlphaFoldDB" id="A0A2K9EL63"/>
<dbReference type="EMBL" id="CP025197">
    <property type="protein sequence ID" value="AUG58763.1"/>
    <property type="molecule type" value="Genomic_DNA"/>
</dbReference>
<dbReference type="Pfam" id="PF13930">
    <property type="entry name" value="Endonuclea_NS_2"/>
    <property type="match status" value="1"/>
</dbReference>
<sequence>MYTRCSVFIKESTLKEGVLSFTKRVEKKKEKVDNETVVEYGDHFAMDGRRKALKPNVHYTSPEGYTYRTDELGRIISCEGTLQKGIAERNEYAQRVVGREDRLSDDDGGYLIATIFKGSGDIDNLVPMNSNLNRGEWKPKTVIINQYIAKIYLNYLVLMKMNEAFL</sequence>
<dbReference type="GO" id="GO:0016787">
    <property type="term" value="F:hydrolase activity"/>
    <property type="evidence" value="ECO:0007669"/>
    <property type="project" value="UniProtKB-KW"/>
</dbReference>
<organism evidence="2 3">
    <name type="scientific">Acetivibrio saccincola</name>
    <dbReference type="NCBI Taxonomy" id="1677857"/>
    <lineage>
        <taxon>Bacteria</taxon>
        <taxon>Bacillati</taxon>
        <taxon>Bacillota</taxon>
        <taxon>Clostridia</taxon>
        <taxon>Eubacteriales</taxon>
        <taxon>Oscillospiraceae</taxon>
        <taxon>Acetivibrio</taxon>
    </lineage>
</organism>
<dbReference type="KEGG" id="hsc:HVS_14550"/>
<reference evidence="2 3" key="1">
    <citation type="submission" date="2017-12" db="EMBL/GenBank/DDBJ databases">
        <title>Complete genome sequence of Herbivorax saccincola GGR1, a novel Cellulosome-producing hydrolytic bacterium in a thermophilic biogas plant, established by Illumina and Nanopore MinION sequencing.</title>
        <authorList>
            <person name="Pechtl A."/>
            <person name="Ruckert C."/>
            <person name="Koeck D.E."/>
            <person name="Maus I."/>
            <person name="Winkler A."/>
            <person name="Kalinowski J."/>
            <person name="Puhler A."/>
            <person name="Schwarz W.W."/>
            <person name="Zverlov V.V."/>
            <person name="Schluter A."/>
            <person name="Liebl W."/>
        </authorList>
    </citation>
    <scope>NUCLEOTIDE SEQUENCE [LARGE SCALE GENOMIC DNA]</scope>
    <source>
        <strain evidence="3">SR1</strain>
    </source>
</reference>
<proteinExistence type="predicted"/>
<dbReference type="RefSeq" id="WP_101303413.1">
    <property type="nucleotide sequence ID" value="NZ_CP025197.1"/>
</dbReference>
<keyword evidence="3" id="KW-1185">Reference proteome</keyword>
<evidence type="ECO:0000313" key="2">
    <source>
        <dbReference type="EMBL" id="AUG58763.1"/>
    </source>
</evidence>
<evidence type="ECO:0000313" key="3">
    <source>
        <dbReference type="Proteomes" id="UP000233534"/>
    </source>
</evidence>
<dbReference type="Proteomes" id="UP000233534">
    <property type="component" value="Chromosome"/>
</dbReference>
<protein>
    <submittedName>
        <fullName evidence="2">Ribonuclease YeeF</fullName>
        <ecNumber evidence="2">3.1.-.-</ecNumber>
    </submittedName>
</protein>
<gene>
    <name evidence="2" type="primary">yeeF</name>
    <name evidence="2" type="ORF">HVS_14550</name>
</gene>
<name>A0A2K9EL63_9FIRM</name>
<dbReference type="EC" id="3.1.-.-" evidence="2"/>
<accession>A0A2K9EL63</accession>